<sequence>MNQTHGGNLVLVRSRIVDNSSTNKAAGEKVVTVTRRSNVNKGAKDKSLVGTRSTSLSRALAKVRTRWVLSHKKSIAAKEIKEFHTKLVVGKLDPNSGRKDGWDVLEEHSNEGDSPFKWCPWPLKTEKRRLHWDRLCKLQKETNLGLIGKGLGSQNMGLGRRGNGPTMVIGPIKENPRNQIAGQEALEARRLRWRGTDRVVGADIFDKARVRVRKLYGGSDTEDETTAESFATDRWRKPWEQRGPVDLGTIWRWRQISK</sequence>
<evidence type="ECO:0000313" key="2">
    <source>
        <dbReference type="Proteomes" id="UP000078284"/>
    </source>
</evidence>
<accession>A0A178VQ21</accession>
<name>A0A178VQ21_ARATH</name>
<evidence type="ECO:0000313" key="1">
    <source>
        <dbReference type="EMBL" id="OAP07173.1"/>
    </source>
</evidence>
<dbReference type="AlphaFoldDB" id="A0A178VQ21"/>
<comment type="caution">
    <text evidence="1">The sequence shown here is derived from an EMBL/GenBank/DDBJ whole genome shotgun (WGS) entry which is preliminary data.</text>
</comment>
<organism evidence="1 2">
    <name type="scientific">Arabidopsis thaliana</name>
    <name type="common">Mouse-ear cress</name>
    <dbReference type="NCBI Taxonomy" id="3702"/>
    <lineage>
        <taxon>Eukaryota</taxon>
        <taxon>Viridiplantae</taxon>
        <taxon>Streptophyta</taxon>
        <taxon>Embryophyta</taxon>
        <taxon>Tracheophyta</taxon>
        <taxon>Spermatophyta</taxon>
        <taxon>Magnoliopsida</taxon>
        <taxon>eudicotyledons</taxon>
        <taxon>Gunneridae</taxon>
        <taxon>Pentapetalae</taxon>
        <taxon>rosids</taxon>
        <taxon>malvids</taxon>
        <taxon>Brassicales</taxon>
        <taxon>Brassicaceae</taxon>
        <taxon>Camelineae</taxon>
        <taxon>Arabidopsis</taxon>
    </lineage>
</organism>
<proteinExistence type="predicted"/>
<dbReference type="Proteomes" id="UP000078284">
    <property type="component" value="Chromosome 2"/>
</dbReference>
<protein>
    <submittedName>
        <fullName evidence="1">Uncharacterized protein</fullName>
    </submittedName>
</protein>
<reference evidence="2" key="1">
    <citation type="journal article" date="2016" name="Proc. Natl. Acad. Sci. U.S.A.">
        <title>Chromosome-level assembly of Arabidopsis thaliana Ler reveals the extent of translocation and inversion polymorphisms.</title>
        <authorList>
            <person name="Zapata L."/>
            <person name="Ding J."/>
            <person name="Willing E.M."/>
            <person name="Hartwig B."/>
            <person name="Bezdan D."/>
            <person name="Jiao W.B."/>
            <person name="Patel V."/>
            <person name="Velikkakam James G."/>
            <person name="Koornneef M."/>
            <person name="Ossowski S."/>
            <person name="Schneeberger K."/>
        </authorList>
    </citation>
    <scope>NUCLEOTIDE SEQUENCE [LARGE SCALE GENOMIC DNA]</scope>
    <source>
        <strain evidence="2">cv. Landsberg erecta</strain>
    </source>
</reference>
<dbReference type="EMBL" id="LUHQ01000002">
    <property type="protein sequence ID" value="OAP07173.1"/>
    <property type="molecule type" value="Genomic_DNA"/>
</dbReference>
<gene>
    <name evidence="1" type="ordered locus">AXX17_At2g06030</name>
</gene>
<dbReference type="ExpressionAtlas" id="A0A178VQ21">
    <property type="expression patterns" value="baseline and differential"/>
</dbReference>